<dbReference type="FunFam" id="1.20.1260.10:FF:000012">
    <property type="entry name" value="1,2-phenylacetyl-CoA epoxidase, subunit C"/>
    <property type="match status" value="1"/>
</dbReference>
<dbReference type="EMBL" id="BHZE01000002">
    <property type="protein sequence ID" value="GCD76826.1"/>
    <property type="molecule type" value="Genomic_DNA"/>
</dbReference>
<accession>A0A401XIJ3</accession>
<dbReference type="GO" id="GO:0005829">
    <property type="term" value="C:cytosol"/>
    <property type="evidence" value="ECO:0007669"/>
    <property type="project" value="TreeGrafter"/>
</dbReference>
<dbReference type="Proteomes" id="UP000286715">
    <property type="component" value="Unassembled WGS sequence"/>
</dbReference>
<dbReference type="SUPFAM" id="SSF47240">
    <property type="entry name" value="Ferritin-like"/>
    <property type="match status" value="1"/>
</dbReference>
<dbReference type="NCBIfam" id="TIGR02158">
    <property type="entry name" value="PA_CoA_Oxy3"/>
    <property type="match status" value="1"/>
</dbReference>
<dbReference type="GO" id="GO:0010124">
    <property type="term" value="P:phenylacetate catabolic process"/>
    <property type="evidence" value="ECO:0007669"/>
    <property type="project" value="InterPro"/>
</dbReference>
<dbReference type="InterPro" id="IPR007814">
    <property type="entry name" value="PaaA_PaaC"/>
</dbReference>
<name>A0A401XIJ3_9FLAO</name>
<sequence length="258" mass="29542">MKKNIHTQGADHRLIYTLRLADTALILGQRLSEWCGHGPELELDIALSNIALDQLGHARMLYQYAARQLGPDVTEDDLAFFRDTSSFHNLLITELPNGHWGDTLARQFLFDTYNYYLYSALCKSTDDDIRAIAQKAIKEITYHAQWSAEWVIRLGDGTEESHQKIQKSLDDLWMWTGEFFMADDVDMNMADIGAGVNPETLKSAWESKVNEILSLATLTVPQANWFQKGGKQGRHTEYLGYILAEMQHLPRMYPDAKW</sequence>
<proteinExistence type="predicted"/>
<dbReference type="PANTHER" id="PTHR30458">
    <property type="entry name" value="PHENYLACETIC ACID DEGRADATION PROTEIN PAA"/>
    <property type="match status" value="1"/>
</dbReference>
<organism evidence="1 2">
    <name type="scientific">Thermaurantimonas aggregans</name>
    <dbReference type="NCBI Taxonomy" id="2173829"/>
    <lineage>
        <taxon>Bacteria</taxon>
        <taxon>Pseudomonadati</taxon>
        <taxon>Bacteroidota</taxon>
        <taxon>Flavobacteriia</taxon>
        <taxon>Flavobacteriales</taxon>
        <taxon>Schleiferiaceae</taxon>
        <taxon>Thermaurantimonas</taxon>
    </lineage>
</organism>
<dbReference type="InterPro" id="IPR009078">
    <property type="entry name" value="Ferritin-like_SF"/>
</dbReference>
<keyword evidence="2" id="KW-1185">Reference proteome</keyword>
<comment type="caution">
    <text evidence="1">The sequence shown here is derived from an EMBL/GenBank/DDBJ whole genome shotgun (WGS) entry which is preliminary data.</text>
</comment>
<protein>
    <submittedName>
        <fullName evidence="1">Phenylacetic acid degradation protein</fullName>
    </submittedName>
</protein>
<dbReference type="PIRSF" id="PIRSF037834">
    <property type="entry name" value="PA_CoA_Oase3"/>
    <property type="match status" value="1"/>
</dbReference>
<dbReference type="InterPro" id="IPR012347">
    <property type="entry name" value="Ferritin-like"/>
</dbReference>
<dbReference type="InterPro" id="IPR011882">
    <property type="entry name" value="PaaC"/>
</dbReference>
<dbReference type="PANTHER" id="PTHR30458:SF0">
    <property type="entry name" value="1,2-PHENYLACETYL-COA EPOXIDASE, SUBUNIT C"/>
    <property type="match status" value="1"/>
</dbReference>
<dbReference type="InterPro" id="IPR052703">
    <property type="entry name" value="Aromatic_CoA_ox/epox"/>
</dbReference>
<dbReference type="OrthoDB" id="9789947at2"/>
<dbReference type="Pfam" id="PF05138">
    <property type="entry name" value="PaaA_PaaC"/>
    <property type="match status" value="1"/>
</dbReference>
<evidence type="ECO:0000313" key="2">
    <source>
        <dbReference type="Proteomes" id="UP000286715"/>
    </source>
</evidence>
<reference evidence="1 2" key="1">
    <citation type="submission" date="2018-11" db="EMBL/GenBank/DDBJ databases">
        <title>Schleiferia aggregans sp. nov., a moderately thermophilic heterotrophic bacterium isolated from microbial mats at a terrestrial hot spring.</title>
        <authorList>
            <person name="Iino T."/>
            <person name="Ohkuma M."/>
            <person name="Haruta S."/>
        </authorList>
    </citation>
    <scope>NUCLEOTIDE SEQUENCE [LARGE SCALE GENOMIC DNA]</scope>
    <source>
        <strain evidence="1 2">LA</strain>
    </source>
</reference>
<evidence type="ECO:0000313" key="1">
    <source>
        <dbReference type="EMBL" id="GCD76826.1"/>
    </source>
</evidence>
<dbReference type="AlphaFoldDB" id="A0A401XIJ3"/>
<gene>
    <name evidence="1" type="primary">paaC</name>
    <name evidence="1" type="ORF">JCM31826_03080</name>
</gene>
<dbReference type="RefSeq" id="WP_124396895.1">
    <property type="nucleotide sequence ID" value="NZ_BHZE01000002.1"/>
</dbReference>
<dbReference type="Gene3D" id="1.20.1260.10">
    <property type="match status" value="1"/>
</dbReference>